<proteinExistence type="predicted"/>
<dbReference type="Pfam" id="PF00194">
    <property type="entry name" value="Carb_anhydrase"/>
    <property type="match status" value="1"/>
</dbReference>
<keyword evidence="1" id="KW-0732">Signal</keyword>
<dbReference type="OMA" id="VWRHRIN"/>
<protein>
    <submittedName>
        <fullName evidence="3">Putative carbonic anhydrase</fullName>
    </submittedName>
</protein>
<gene>
    <name evidence="3" type="ORF">CSUB01_07509</name>
</gene>
<reference evidence="4" key="1">
    <citation type="journal article" date="2014" name="Genome Announc.">
        <title>Draft genome sequence of Colletotrichum sublineola, a destructive pathogen of cultivated sorghum.</title>
        <authorList>
            <person name="Baroncelli R."/>
            <person name="Sanz-Martin J.M."/>
            <person name="Rech G.E."/>
            <person name="Sukno S.A."/>
            <person name="Thon M.R."/>
        </authorList>
    </citation>
    <scope>NUCLEOTIDE SEQUENCE [LARGE SCALE GENOMIC DNA]</scope>
    <source>
        <strain evidence="4">TX430BB</strain>
    </source>
</reference>
<evidence type="ECO:0000313" key="3">
    <source>
        <dbReference type="EMBL" id="KDN66667.1"/>
    </source>
</evidence>
<evidence type="ECO:0000313" key="4">
    <source>
        <dbReference type="Proteomes" id="UP000027238"/>
    </source>
</evidence>
<dbReference type="SUPFAM" id="SSF51069">
    <property type="entry name" value="Carbonic anhydrase"/>
    <property type="match status" value="1"/>
</dbReference>
<comment type="caution">
    <text evidence="3">The sequence shown here is derived from an EMBL/GenBank/DDBJ whole genome shotgun (WGS) entry which is preliminary data.</text>
</comment>
<feature type="chain" id="PRO_5001630071" evidence="1">
    <location>
        <begin position="19"/>
        <end position="273"/>
    </location>
</feature>
<dbReference type="OrthoDB" id="429145at2759"/>
<feature type="domain" description="Alpha-carbonic anhydrase" evidence="2">
    <location>
        <begin position="42"/>
        <end position="273"/>
    </location>
</feature>
<dbReference type="AlphaFoldDB" id="A0A066XCP0"/>
<dbReference type="GO" id="GO:0004089">
    <property type="term" value="F:carbonate dehydratase activity"/>
    <property type="evidence" value="ECO:0007669"/>
    <property type="project" value="InterPro"/>
</dbReference>
<evidence type="ECO:0000259" key="2">
    <source>
        <dbReference type="PROSITE" id="PS51144"/>
    </source>
</evidence>
<dbReference type="InterPro" id="IPR001148">
    <property type="entry name" value="CA_dom"/>
</dbReference>
<dbReference type="PANTHER" id="PTHR18952">
    <property type="entry name" value="CARBONIC ANHYDRASE"/>
    <property type="match status" value="1"/>
</dbReference>
<evidence type="ECO:0000256" key="1">
    <source>
        <dbReference type="SAM" id="SignalP"/>
    </source>
</evidence>
<dbReference type="CDD" id="cd03124">
    <property type="entry name" value="alpha_CA_prokaryotic_like"/>
    <property type="match status" value="1"/>
</dbReference>
<dbReference type="InterPro" id="IPR041891">
    <property type="entry name" value="Alpha_CA_prokaryot-like"/>
</dbReference>
<dbReference type="SMART" id="SM01057">
    <property type="entry name" value="Carb_anhydrase"/>
    <property type="match status" value="1"/>
</dbReference>
<accession>A0A066XCP0</accession>
<dbReference type="eggNOG" id="KOG0382">
    <property type="taxonomic scope" value="Eukaryota"/>
</dbReference>
<dbReference type="InterPro" id="IPR036398">
    <property type="entry name" value="CA_dom_sf"/>
</dbReference>
<keyword evidence="4" id="KW-1185">Reference proteome</keyword>
<name>A0A066XCP0_COLSU</name>
<dbReference type="HOGENOM" id="CLU_039326_4_0_1"/>
<dbReference type="EMBL" id="JMSE01000910">
    <property type="protein sequence ID" value="KDN66667.1"/>
    <property type="molecule type" value="Genomic_DNA"/>
</dbReference>
<sequence>MILPSFVSLLLLAPCVLACPEHKNRYEVGDKRRKTSLSDPACDWSYETPLNWGRNNPKYSLCHTGMQQSPISVGLRRYGVAQYKIQWAYNNETKGNFYNWGYGPAFTVIVPKGGYNGGPHFTYRGLTGYLKGWHIHTPAEHIVDGYRAKAELHLVHVDTQGRDNAVLAIRLDPGDTESPFFAQLPPMIGPKDAAKKQTQITVDHTKALDSVLRVLEFWEYQGSLTTPPCGEGIRWFIARPVMPMSMGQMRVILGASTYSARPEQAVWQHNVNG</sequence>
<dbReference type="InterPro" id="IPR023561">
    <property type="entry name" value="Carbonic_anhydrase_a-class"/>
</dbReference>
<dbReference type="PROSITE" id="PS51144">
    <property type="entry name" value="ALPHA_CA_2"/>
    <property type="match status" value="1"/>
</dbReference>
<dbReference type="GO" id="GO:0008270">
    <property type="term" value="F:zinc ion binding"/>
    <property type="evidence" value="ECO:0007669"/>
    <property type="project" value="InterPro"/>
</dbReference>
<dbReference type="Gene3D" id="3.10.200.10">
    <property type="entry name" value="Alpha carbonic anhydrase"/>
    <property type="match status" value="1"/>
</dbReference>
<feature type="signal peptide" evidence="1">
    <location>
        <begin position="1"/>
        <end position="18"/>
    </location>
</feature>
<dbReference type="PANTHER" id="PTHR18952:SF274">
    <property type="entry name" value="ALPHA-CARBONIC ANHYDRASE DOMAIN-CONTAINING PROTEIN"/>
    <property type="match status" value="1"/>
</dbReference>
<dbReference type="Proteomes" id="UP000027238">
    <property type="component" value="Unassembled WGS sequence"/>
</dbReference>
<organism evidence="3 4">
    <name type="scientific">Colletotrichum sublineola</name>
    <name type="common">Sorghum anthracnose fungus</name>
    <dbReference type="NCBI Taxonomy" id="1173701"/>
    <lineage>
        <taxon>Eukaryota</taxon>
        <taxon>Fungi</taxon>
        <taxon>Dikarya</taxon>
        <taxon>Ascomycota</taxon>
        <taxon>Pezizomycotina</taxon>
        <taxon>Sordariomycetes</taxon>
        <taxon>Hypocreomycetidae</taxon>
        <taxon>Glomerellales</taxon>
        <taxon>Glomerellaceae</taxon>
        <taxon>Colletotrichum</taxon>
        <taxon>Colletotrichum graminicola species complex</taxon>
    </lineage>
</organism>
<dbReference type="STRING" id="1173701.A0A066XCP0"/>